<reference evidence="2 3" key="1">
    <citation type="journal article" date="2014" name="Genome Biol. Evol.">
        <title>Extensive gene acquisition in the extremely psychrophilic bacterial species Psychroflexus torquis and the link to sea-ice ecosystem specialism.</title>
        <authorList>
            <person name="Feng S."/>
            <person name="Powell S.M."/>
            <person name="Wilson R."/>
            <person name="Bowman J.P."/>
        </authorList>
    </citation>
    <scope>NUCLEOTIDE SEQUENCE [LARGE SCALE GENOMIC DNA]</scope>
    <source>
        <strain evidence="2 3">ACAM 44</strain>
    </source>
</reference>
<dbReference type="STRING" id="1189619.pgond44_13903"/>
<keyword evidence="3" id="KW-1185">Reference proteome</keyword>
<feature type="domain" description="WYL" evidence="1">
    <location>
        <begin position="117"/>
        <end position="183"/>
    </location>
</feature>
<proteinExistence type="predicted"/>
<gene>
    <name evidence="2" type="ORF">pgond44_13903</name>
</gene>
<organism evidence="2 3">
    <name type="scientific">Psychroflexus gondwanensis ACAM 44</name>
    <dbReference type="NCBI Taxonomy" id="1189619"/>
    <lineage>
        <taxon>Bacteria</taxon>
        <taxon>Pseudomonadati</taxon>
        <taxon>Bacteroidota</taxon>
        <taxon>Flavobacteriia</taxon>
        <taxon>Flavobacteriales</taxon>
        <taxon>Flavobacteriaceae</taxon>
        <taxon>Psychroflexus</taxon>
    </lineage>
</organism>
<dbReference type="Pfam" id="PF13280">
    <property type="entry name" value="WYL"/>
    <property type="match status" value="1"/>
</dbReference>
<dbReference type="PROSITE" id="PS52050">
    <property type="entry name" value="WYL"/>
    <property type="match status" value="1"/>
</dbReference>
<sequence length="303" mass="35866">MPSLSYPFLERLAYIRNFGLNKYKTKEEFIEFLHSKEIDISQRTLNRDFDNLKIFGFSVVYESQRKGHIITDEYADEKNLLDRYIELTTLKSFKENYSDYYQKYVIDHESKSEGVDLITDIFDALDKDLTIKFDYQKFNNEFSNREVCPLQMKVSQNRWYILGLDIDQNAFRAFGLDRIKKLKIGSEFNPKEIDKSVFEDLEIQKFCLGVNKPIFDEKKKEEIVLEVSDFLIEYWKSKPIHFTQDVTDSHENGFNTVKFILIPNLDLIKLIVSSLGEIKLTKPRTLKDYISSNYSDALRSVYE</sequence>
<dbReference type="AlphaFoldDB" id="N1WVZ9"/>
<dbReference type="PANTHER" id="PTHR34580">
    <property type="match status" value="1"/>
</dbReference>
<evidence type="ECO:0000313" key="3">
    <source>
        <dbReference type="Proteomes" id="UP000012317"/>
    </source>
</evidence>
<name>N1WVZ9_9FLAO</name>
<dbReference type="RefSeq" id="WP_003444216.1">
    <property type="nucleotide sequence ID" value="NZ_APLF01000021.1"/>
</dbReference>
<dbReference type="eggNOG" id="COG2378">
    <property type="taxonomic scope" value="Bacteria"/>
</dbReference>
<protein>
    <submittedName>
        <fullName evidence="2">WYL superfamily protein</fullName>
    </submittedName>
</protein>
<comment type="caution">
    <text evidence="2">The sequence shown here is derived from an EMBL/GenBank/DDBJ whole genome shotgun (WGS) entry which is preliminary data.</text>
</comment>
<evidence type="ECO:0000313" key="2">
    <source>
        <dbReference type="EMBL" id="EMY80003.1"/>
    </source>
</evidence>
<dbReference type="InterPro" id="IPR051534">
    <property type="entry name" value="CBASS_pafABC_assoc_protein"/>
</dbReference>
<dbReference type="InterPro" id="IPR026881">
    <property type="entry name" value="WYL_dom"/>
</dbReference>
<accession>N1WVZ9</accession>
<dbReference type="Proteomes" id="UP000012317">
    <property type="component" value="Unassembled WGS sequence"/>
</dbReference>
<dbReference type="EMBL" id="APLF01000021">
    <property type="protein sequence ID" value="EMY80003.1"/>
    <property type="molecule type" value="Genomic_DNA"/>
</dbReference>
<dbReference type="PANTHER" id="PTHR34580:SF9">
    <property type="entry name" value="SLL5097 PROTEIN"/>
    <property type="match status" value="1"/>
</dbReference>
<evidence type="ECO:0000259" key="1">
    <source>
        <dbReference type="Pfam" id="PF13280"/>
    </source>
</evidence>